<dbReference type="GO" id="GO:0020037">
    <property type="term" value="F:heme binding"/>
    <property type="evidence" value="ECO:0007669"/>
    <property type="project" value="UniProtKB-UniRule"/>
</dbReference>
<evidence type="ECO:0000256" key="15">
    <source>
        <dbReference type="PIRSR" id="PIRSR600823-4"/>
    </source>
</evidence>
<proteinExistence type="inferred from homology"/>
<keyword evidence="17" id="KW-0964">Secreted</keyword>
<dbReference type="PANTHER" id="PTHR31517:SF35">
    <property type="entry name" value="PEROXIDASE"/>
    <property type="match status" value="1"/>
</dbReference>
<feature type="binding site" evidence="14">
    <location>
        <position position="76"/>
    </location>
    <ligand>
        <name>Ca(2+)</name>
        <dbReference type="ChEBI" id="CHEBI:29108"/>
        <label>1</label>
    </ligand>
</feature>
<evidence type="ECO:0000256" key="9">
    <source>
        <dbReference type="ARBA" id="ARBA00023157"/>
    </source>
</evidence>
<feature type="binding site" evidence="14">
    <location>
        <position position="246"/>
    </location>
    <ligand>
        <name>Ca(2+)</name>
        <dbReference type="ChEBI" id="CHEBI:29108"/>
        <label>2</label>
    </ligand>
</feature>
<feature type="binding site" evidence="14">
    <location>
        <position position="254"/>
    </location>
    <ligand>
        <name>Ca(2+)</name>
        <dbReference type="ChEBI" id="CHEBI:29108"/>
        <label>2</label>
    </ligand>
</feature>
<evidence type="ECO:0000256" key="17">
    <source>
        <dbReference type="RuleBase" id="RU362060"/>
    </source>
</evidence>
<evidence type="ECO:0000256" key="5">
    <source>
        <dbReference type="ARBA" id="ARBA00022723"/>
    </source>
</evidence>
<feature type="binding site" evidence="14">
    <location>
        <position position="194"/>
    </location>
    <ligand>
        <name>Ca(2+)</name>
        <dbReference type="ChEBI" id="CHEBI:29108"/>
        <label>2</label>
    </ligand>
</feature>
<organism evidence="19 20">
    <name type="scientific">Rhynchospora breviuscula</name>
    <dbReference type="NCBI Taxonomy" id="2022672"/>
    <lineage>
        <taxon>Eukaryota</taxon>
        <taxon>Viridiplantae</taxon>
        <taxon>Streptophyta</taxon>
        <taxon>Embryophyta</taxon>
        <taxon>Tracheophyta</taxon>
        <taxon>Spermatophyta</taxon>
        <taxon>Magnoliopsida</taxon>
        <taxon>Liliopsida</taxon>
        <taxon>Poales</taxon>
        <taxon>Cyperaceae</taxon>
        <taxon>Cyperoideae</taxon>
        <taxon>Rhynchosporeae</taxon>
        <taxon>Rhynchospora</taxon>
    </lineage>
</organism>
<protein>
    <recommendedName>
        <fullName evidence="17">Peroxidase</fullName>
        <ecNumber evidence="17">1.11.1.7</ecNumber>
    </recommendedName>
</protein>
<dbReference type="FunFam" id="1.10.420.10:FF:000001">
    <property type="entry name" value="Peroxidase"/>
    <property type="match status" value="1"/>
</dbReference>
<dbReference type="InterPro" id="IPR000823">
    <property type="entry name" value="Peroxidase_pln"/>
</dbReference>
<comment type="cofactor">
    <cofactor evidence="14 17">
        <name>heme b</name>
        <dbReference type="ChEBI" id="CHEBI:60344"/>
    </cofactor>
    <text evidence="14 17">Binds 1 heme b (iron(II)-protoporphyrin IX) group per subunit.</text>
</comment>
<reference evidence="19" key="1">
    <citation type="journal article" date="2022" name="Cell">
        <title>Repeat-based holocentromeres influence genome architecture and karyotype evolution.</title>
        <authorList>
            <person name="Hofstatter P.G."/>
            <person name="Thangavel G."/>
            <person name="Lux T."/>
            <person name="Neumann P."/>
            <person name="Vondrak T."/>
            <person name="Novak P."/>
            <person name="Zhang M."/>
            <person name="Costa L."/>
            <person name="Castellani M."/>
            <person name="Scott A."/>
            <person name="Toegelov H."/>
            <person name="Fuchs J."/>
            <person name="Mata-Sucre Y."/>
            <person name="Dias Y."/>
            <person name="Vanzela A.L.L."/>
            <person name="Huettel B."/>
            <person name="Almeida C.C.S."/>
            <person name="Simkova H."/>
            <person name="Souza G."/>
            <person name="Pedrosa-Harand A."/>
            <person name="Macas J."/>
            <person name="Mayer K.F.X."/>
            <person name="Houben A."/>
            <person name="Marques A."/>
        </authorList>
    </citation>
    <scope>NUCLEOTIDE SEQUENCE</scope>
    <source>
        <strain evidence="19">RhyBre1mFocal</strain>
    </source>
</reference>
<gene>
    <name evidence="19" type="ORF">LUZ63_011799</name>
</gene>
<dbReference type="PROSITE" id="PS00435">
    <property type="entry name" value="PEROXIDASE_1"/>
    <property type="match status" value="1"/>
</dbReference>
<sequence>MEARRGTLIIILVLIAFSSVSTGEALSSDYYQSTCPNLRQIVCDAVKKKINETAVTIPAVIRLFFHDAMITGADASALIALPTEDAEKDSSDNKSLAGDGFDTVIRAKKEVEKACPGVVSCADILALATSCAIELSGGPSYTVELGRYDGLISKASLVDGNLPGPNFDLDKLIAVFDKHGFTLVDLVALSGAHTVGFCHCSRFADRLYNYNGQLGATDPTFNPEFANQLKQACPTNVGPTIAVNLDPFTPITFDNLYFSNLIKGYGLLTSDEVLYTDTRSRPIVQWFAANQTAFFEAFVVAIGKVGSLDVKTSADGEIRKECTSYNKKQ</sequence>
<evidence type="ECO:0000256" key="2">
    <source>
        <dbReference type="ARBA" id="ARBA00006873"/>
    </source>
</evidence>
<dbReference type="EMBL" id="JAMQYH010000003">
    <property type="protein sequence ID" value="KAJ1695101.1"/>
    <property type="molecule type" value="Genomic_DNA"/>
</dbReference>
<dbReference type="GO" id="GO:0006979">
    <property type="term" value="P:response to oxidative stress"/>
    <property type="evidence" value="ECO:0007669"/>
    <property type="project" value="UniProtKB-UniRule"/>
</dbReference>
<feature type="domain" description="Plant heme peroxidase family profile" evidence="18">
    <location>
        <begin position="25"/>
        <end position="326"/>
    </location>
</feature>
<evidence type="ECO:0000313" key="20">
    <source>
        <dbReference type="Proteomes" id="UP001151287"/>
    </source>
</evidence>
<feature type="binding site" evidence="13">
    <location>
        <position position="163"/>
    </location>
    <ligand>
        <name>substrate</name>
    </ligand>
</feature>
<dbReference type="SUPFAM" id="SSF48113">
    <property type="entry name" value="Heme-dependent peroxidases"/>
    <property type="match status" value="1"/>
</dbReference>
<evidence type="ECO:0000256" key="10">
    <source>
        <dbReference type="ARBA" id="ARBA00023283"/>
    </source>
</evidence>
<feature type="binding site" evidence="14">
    <location>
        <position position="74"/>
    </location>
    <ligand>
        <name>Ca(2+)</name>
        <dbReference type="ChEBI" id="CHEBI:29108"/>
        <label>1</label>
    </ligand>
</feature>
<dbReference type="Proteomes" id="UP001151287">
    <property type="component" value="Unassembled WGS sequence"/>
</dbReference>
<evidence type="ECO:0000256" key="3">
    <source>
        <dbReference type="ARBA" id="ARBA00022559"/>
    </source>
</evidence>
<dbReference type="PRINTS" id="PR00461">
    <property type="entry name" value="PLPEROXIDASE"/>
</dbReference>
<keyword evidence="8 14" id="KW-0408">Iron</keyword>
<feature type="active site" description="Proton acceptor" evidence="12">
    <location>
        <position position="66"/>
    </location>
</feature>
<dbReference type="GO" id="GO:0140825">
    <property type="term" value="F:lactoperoxidase activity"/>
    <property type="evidence" value="ECO:0007669"/>
    <property type="project" value="UniProtKB-EC"/>
</dbReference>
<comment type="catalytic activity">
    <reaction evidence="1 17">
        <text>2 a phenolic donor + H2O2 = 2 a phenolic radical donor + 2 H2O</text>
        <dbReference type="Rhea" id="RHEA:56136"/>
        <dbReference type="ChEBI" id="CHEBI:15377"/>
        <dbReference type="ChEBI" id="CHEBI:16240"/>
        <dbReference type="ChEBI" id="CHEBI:139520"/>
        <dbReference type="ChEBI" id="CHEBI:139521"/>
        <dbReference type="EC" id="1.11.1.7"/>
    </reaction>
</comment>
<dbReference type="GO" id="GO:0046872">
    <property type="term" value="F:metal ion binding"/>
    <property type="evidence" value="ECO:0007669"/>
    <property type="project" value="UniProtKB-UniRule"/>
</dbReference>
<feature type="chain" id="PRO_5040533463" description="Peroxidase" evidence="17">
    <location>
        <begin position="26"/>
        <end position="329"/>
    </location>
</feature>
<evidence type="ECO:0000313" key="19">
    <source>
        <dbReference type="EMBL" id="KAJ1695101.1"/>
    </source>
</evidence>
<dbReference type="CDD" id="cd00693">
    <property type="entry name" value="secretory_peroxidase"/>
    <property type="match status" value="1"/>
</dbReference>
<feature type="signal peptide" evidence="17">
    <location>
        <begin position="1"/>
        <end position="25"/>
    </location>
</feature>
<keyword evidence="4 17" id="KW-0349">Heme</keyword>
<dbReference type="PANTHER" id="PTHR31517">
    <property type="match status" value="1"/>
</dbReference>
<feature type="site" description="Transition state stabilizer" evidence="15">
    <location>
        <position position="62"/>
    </location>
</feature>
<feature type="binding site" evidence="14">
    <location>
        <position position="249"/>
    </location>
    <ligand>
        <name>Ca(2+)</name>
        <dbReference type="ChEBI" id="CHEBI:29108"/>
        <label>2</label>
    </ligand>
</feature>
<keyword evidence="9 16" id="KW-1015">Disulfide bond</keyword>
<evidence type="ECO:0000256" key="14">
    <source>
        <dbReference type="PIRSR" id="PIRSR600823-3"/>
    </source>
</evidence>
<dbReference type="InterPro" id="IPR002016">
    <property type="entry name" value="Haem_peroxidase"/>
</dbReference>
<evidence type="ECO:0000256" key="12">
    <source>
        <dbReference type="PIRSR" id="PIRSR600823-1"/>
    </source>
</evidence>
<evidence type="ECO:0000256" key="6">
    <source>
        <dbReference type="ARBA" id="ARBA00022837"/>
    </source>
</evidence>
<dbReference type="Pfam" id="PF00141">
    <property type="entry name" value="peroxidase"/>
    <property type="match status" value="1"/>
</dbReference>
<keyword evidence="17" id="KW-0732">Signal</keyword>
<feature type="binding site" evidence="14">
    <location>
        <position position="67"/>
    </location>
    <ligand>
        <name>Ca(2+)</name>
        <dbReference type="ChEBI" id="CHEBI:29108"/>
        <label>1</label>
    </ligand>
</feature>
<dbReference type="PRINTS" id="PR00458">
    <property type="entry name" value="PEROXIDASE"/>
</dbReference>
<comment type="function">
    <text evidence="17">Removal of H(2)O(2), oxidation of toxic reductants, biosynthesis and degradation of lignin, suberization, auxin catabolism, response to environmental stresses such as wounding, pathogen attack and oxidative stress.</text>
</comment>
<keyword evidence="10" id="KW-0873">Pyrrolidone carboxylic acid</keyword>
<evidence type="ECO:0000256" key="8">
    <source>
        <dbReference type="ARBA" id="ARBA00023004"/>
    </source>
</evidence>
<comment type="caution">
    <text evidence="19">The sequence shown here is derived from an EMBL/GenBank/DDBJ whole genome shotgun (WGS) entry which is preliminary data.</text>
</comment>
<comment type="similarity">
    <text evidence="17">Belongs to the peroxidase family. Classical plant (class III) peroxidase subfamily.</text>
</comment>
<comment type="subcellular location">
    <subcellularLocation>
        <location evidence="17">Secreted</location>
    </subcellularLocation>
</comment>
<feature type="binding site" description="axial binding residue" evidence="14">
    <location>
        <position position="193"/>
    </location>
    <ligand>
        <name>heme b</name>
        <dbReference type="ChEBI" id="CHEBI:60344"/>
    </ligand>
    <ligandPart>
        <name>Fe</name>
        <dbReference type="ChEBI" id="CHEBI:18248"/>
    </ligandPart>
</feature>
<evidence type="ECO:0000256" key="4">
    <source>
        <dbReference type="ARBA" id="ARBA00022617"/>
    </source>
</evidence>
<keyword evidence="6 14" id="KW-0106">Calcium</keyword>
<name>A0A9Q0CJJ9_9POAL</name>
<evidence type="ECO:0000256" key="1">
    <source>
        <dbReference type="ARBA" id="ARBA00000189"/>
    </source>
</evidence>
<dbReference type="InterPro" id="IPR010255">
    <property type="entry name" value="Haem_peroxidase_sf"/>
</dbReference>
<dbReference type="PROSITE" id="PS50873">
    <property type="entry name" value="PEROXIDASE_4"/>
    <property type="match status" value="1"/>
</dbReference>
<dbReference type="OrthoDB" id="2113341at2759"/>
<dbReference type="AlphaFoldDB" id="A0A9Q0CJJ9"/>
<dbReference type="GO" id="GO:0042744">
    <property type="term" value="P:hydrogen peroxide catabolic process"/>
    <property type="evidence" value="ECO:0007669"/>
    <property type="project" value="UniProtKB-KW"/>
</dbReference>
<comment type="similarity">
    <text evidence="2">Belongs to the peroxidase family. Ascorbate peroxidase subfamily.</text>
</comment>
<comment type="cofactor">
    <cofactor evidence="14 17">
        <name>Ca(2+)</name>
        <dbReference type="ChEBI" id="CHEBI:29108"/>
    </cofactor>
    <text evidence="14 17">Binds 2 calcium ions per subunit.</text>
</comment>
<feature type="disulfide bond" evidence="16">
    <location>
        <begin position="200"/>
        <end position="233"/>
    </location>
</feature>
<dbReference type="Gene3D" id="1.10.420.10">
    <property type="entry name" value="Peroxidase, domain 2"/>
    <property type="match status" value="1"/>
</dbReference>
<dbReference type="Gene3D" id="1.10.520.10">
    <property type="match status" value="1"/>
</dbReference>
<evidence type="ECO:0000256" key="7">
    <source>
        <dbReference type="ARBA" id="ARBA00023002"/>
    </source>
</evidence>
<keyword evidence="3 17" id="KW-0575">Peroxidase</keyword>
<dbReference type="InterPro" id="IPR033905">
    <property type="entry name" value="Secretory_peroxidase"/>
</dbReference>
<evidence type="ECO:0000259" key="18">
    <source>
        <dbReference type="PROSITE" id="PS50873"/>
    </source>
</evidence>
<accession>A0A9Q0CJJ9</accession>
<feature type="binding site" evidence="14">
    <location>
        <position position="87"/>
    </location>
    <ligand>
        <name>Ca(2+)</name>
        <dbReference type="ChEBI" id="CHEBI:29108"/>
        <label>1</label>
    </ligand>
</feature>
<dbReference type="InterPro" id="IPR019793">
    <property type="entry name" value="Peroxidases_heam-ligand_BS"/>
</dbReference>
<dbReference type="EC" id="1.11.1.7" evidence="17"/>
<evidence type="ECO:0000256" key="16">
    <source>
        <dbReference type="PIRSR" id="PIRSR600823-5"/>
    </source>
</evidence>
<feature type="disulfide bond" evidence="16">
    <location>
        <begin position="35"/>
        <end position="115"/>
    </location>
</feature>
<feature type="binding site" evidence="14">
    <location>
        <position position="72"/>
    </location>
    <ligand>
        <name>Ca(2+)</name>
        <dbReference type="ChEBI" id="CHEBI:29108"/>
        <label>1</label>
    </ligand>
</feature>
<keyword evidence="11 17" id="KW-0376">Hydrogen peroxide</keyword>
<feature type="disulfide bond" evidence="16">
    <location>
        <begin position="121"/>
        <end position="322"/>
    </location>
</feature>
<evidence type="ECO:0000256" key="11">
    <source>
        <dbReference type="ARBA" id="ARBA00023324"/>
    </source>
</evidence>
<keyword evidence="20" id="KW-1185">Reference proteome</keyword>
<keyword evidence="7 17" id="KW-0560">Oxidoreductase</keyword>
<keyword evidence="5 14" id="KW-0479">Metal-binding</keyword>
<evidence type="ECO:0000256" key="13">
    <source>
        <dbReference type="PIRSR" id="PIRSR600823-2"/>
    </source>
</evidence>
<dbReference type="GO" id="GO:0005576">
    <property type="term" value="C:extracellular region"/>
    <property type="evidence" value="ECO:0007669"/>
    <property type="project" value="UniProtKB-SubCell"/>
</dbReference>